<dbReference type="InterPro" id="IPR015202">
    <property type="entry name" value="GO-like_E_set"/>
</dbReference>
<gene>
    <name evidence="2" type="ORF">ACFFGN_03880</name>
</gene>
<evidence type="ECO:0000313" key="3">
    <source>
        <dbReference type="Proteomes" id="UP001589890"/>
    </source>
</evidence>
<dbReference type="Gene3D" id="2.60.40.10">
    <property type="entry name" value="Immunoglobulins"/>
    <property type="match status" value="1"/>
</dbReference>
<name>A0ABV6QEX5_9ACTN</name>
<feature type="domain" description="Galactose oxidase-like Early set" evidence="1">
    <location>
        <begin position="365"/>
        <end position="462"/>
    </location>
</feature>
<dbReference type="PANTHER" id="PTHR32208:SF21">
    <property type="entry name" value="LOW QUALITY PROTEIN: ALDEHYDE OXIDASE GLOX-LIKE"/>
    <property type="match status" value="1"/>
</dbReference>
<comment type="caution">
    <text evidence="2">The sequence shown here is derived from an EMBL/GenBank/DDBJ whole genome shotgun (WGS) entry which is preliminary data.</text>
</comment>
<dbReference type="SUPFAM" id="SSF50965">
    <property type="entry name" value="Galactose oxidase, central domain"/>
    <property type="match status" value="1"/>
</dbReference>
<keyword evidence="3" id="KW-1185">Reference proteome</keyword>
<dbReference type="InterPro" id="IPR037293">
    <property type="entry name" value="Gal_Oxidase_central_sf"/>
</dbReference>
<reference evidence="2 3" key="1">
    <citation type="submission" date="2024-09" db="EMBL/GenBank/DDBJ databases">
        <authorList>
            <person name="Sun Q."/>
            <person name="Mori K."/>
        </authorList>
    </citation>
    <scope>NUCLEOTIDE SEQUENCE [LARGE SCALE GENOMIC DNA]</scope>
    <source>
        <strain evidence="2 3">CGMCC 1.15906</strain>
    </source>
</reference>
<dbReference type="InterPro" id="IPR013783">
    <property type="entry name" value="Ig-like_fold"/>
</dbReference>
<dbReference type="PANTHER" id="PTHR32208">
    <property type="entry name" value="SECRETED PROTEIN-RELATED"/>
    <property type="match status" value="1"/>
</dbReference>
<protein>
    <submittedName>
        <fullName evidence="2">Galactose oxidase-like domain-containing protein</fullName>
    </submittedName>
</protein>
<accession>A0ABV6QEX5</accession>
<dbReference type="SUPFAM" id="SSF81296">
    <property type="entry name" value="E set domains"/>
    <property type="match status" value="1"/>
</dbReference>
<dbReference type="Proteomes" id="UP001589890">
    <property type="component" value="Unassembled WGS sequence"/>
</dbReference>
<dbReference type="RefSeq" id="WP_380043875.1">
    <property type="nucleotide sequence ID" value="NZ_JBHLTC010000002.1"/>
</dbReference>
<proteinExistence type="predicted"/>
<evidence type="ECO:0000313" key="2">
    <source>
        <dbReference type="EMBL" id="MFC0623186.1"/>
    </source>
</evidence>
<evidence type="ECO:0000259" key="1">
    <source>
        <dbReference type="Pfam" id="PF09118"/>
    </source>
</evidence>
<dbReference type="InterPro" id="IPR011043">
    <property type="entry name" value="Gal_Oxase/kelch_b-propeller"/>
</dbReference>
<sequence>MSSPDGSKVNAVHISVLSTGKVLITAGSGYNRENFAARLFRAWVFDPNTKALTPVPNLPDDLFCSGHMHDQNGVPIFFGGTGRYGSPASFPGSPEYYTGTRKVYAFDVYSNSFKPRADMAVARWYPNAVANAAGRPVVVGGLDANSVATDVNESYSTQTNTTTVLPGRRAFPMYAGLHLLASGYYFYSGQNTFGRIGHSPGIWNWTNNAFKPVPGLAAPDCRDQSASVMMYPAQAQKVMLIGGGCTTSTTGTTAIATLTGAAPTYKPGPWLGWPTMYSCAINLPDRSVFVAGGSNHNTNPQLRASVLKYGATTWTPVASPKIAREYHSSCALNVDGSVDTFGSNVGTNVETRVERYRPWYMHTTRPAITGGIGSIIYLGGTSLVSYSGPYKITDATLTRLTSSTHSSDPNARQVRATVVQQSTTGKIGLRYESRWGVMPLGKYMLSLIDSRGVPSVSRIVQVVKPPSGSSAPAYAAQPVGCAHCCGGEC</sequence>
<dbReference type="EMBL" id="JBHLTC010000002">
    <property type="protein sequence ID" value="MFC0623186.1"/>
    <property type="molecule type" value="Genomic_DNA"/>
</dbReference>
<dbReference type="InterPro" id="IPR014756">
    <property type="entry name" value="Ig_E-set"/>
</dbReference>
<dbReference type="Gene3D" id="2.130.10.80">
    <property type="entry name" value="Galactose oxidase/kelch, beta-propeller"/>
    <property type="match status" value="1"/>
</dbReference>
<dbReference type="Pfam" id="PF09118">
    <property type="entry name" value="GO-like_E_set"/>
    <property type="match status" value="1"/>
</dbReference>
<organism evidence="2 3">
    <name type="scientific">Kribbella deserti</name>
    <dbReference type="NCBI Taxonomy" id="1926257"/>
    <lineage>
        <taxon>Bacteria</taxon>
        <taxon>Bacillati</taxon>
        <taxon>Actinomycetota</taxon>
        <taxon>Actinomycetes</taxon>
        <taxon>Propionibacteriales</taxon>
        <taxon>Kribbellaceae</taxon>
        <taxon>Kribbella</taxon>
    </lineage>
</organism>